<dbReference type="Pfam" id="PF19785">
    <property type="entry name" value="UPF0738"/>
    <property type="match status" value="1"/>
</dbReference>
<organism evidence="1 2">
    <name type="scientific">Paenisporosarcina macmurdoensis</name>
    <dbReference type="NCBI Taxonomy" id="212659"/>
    <lineage>
        <taxon>Bacteria</taxon>
        <taxon>Bacillati</taxon>
        <taxon>Bacillota</taxon>
        <taxon>Bacilli</taxon>
        <taxon>Bacillales</taxon>
        <taxon>Caryophanaceae</taxon>
        <taxon>Paenisporosarcina</taxon>
    </lineage>
</organism>
<gene>
    <name evidence="1" type="ORF">ACFPYN_01315</name>
</gene>
<dbReference type="Proteomes" id="UP001596170">
    <property type="component" value="Unassembled WGS sequence"/>
</dbReference>
<keyword evidence="2" id="KW-1185">Reference proteome</keyword>
<evidence type="ECO:0000313" key="2">
    <source>
        <dbReference type="Proteomes" id="UP001596170"/>
    </source>
</evidence>
<dbReference type="InterPro" id="IPR020908">
    <property type="entry name" value="UPF0738"/>
</dbReference>
<proteinExistence type="predicted"/>
<comment type="caution">
    <text evidence="1">The sequence shown here is derived from an EMBL/GenBank/DDBJ whole genome shotgun (WGS) entry which is preliminary data.</text>
</comment>
<accession>A0ABW1L3G7</accession>
<sequence>MRKTYIVDSGVQNGSDIRFLLQEDPNELEVKAGGQLITDTDKNAFVYLMDVADGYTYVQFPKTVWPLLAASLEADKEPVLTWGQTEIPLDNFREELSMLIFNIEGNHNYGEEFSTAVEEAFKDQLSLS</sequence>
<name>A0ABW1L3G7_9BACL</name>
<evidence type="ECO:0000313" key="1">
    <source>
        <dbReference type="EMBL" id="MFC6038081.1"/>
    </source>
</evidence>
<reference evidence="2" key="1">
    <citation type="journal article" date="2019" name="Int. J. Syst. Evol. Microbiol.">
        <title>The Global Catalogue of Microorganisms (GCM) 10K type strain sequencing project: providing services to taxonomists for standard genome sequencing and annotation.</title>
        <authorList>
            <consortium name="The Broad Institute Genomics Platform"/>
            <consortium name="The Broad Institute Genome Sequencing Center for Infectious Disease"/>
            <person name="Wu L."/>
            <person name="Ma J."/>
        </authorList>
    </citation>
    <scope>NUCLEOTIDE SEQUENCE [LARGE SCALE GENOMIC DNA]</scope>
    <source>
        <strain evidence="2">CCUG 54527</strain>
    </source>
</reference>
<protein>
    <submittedName>
        <fullName evidence="1">Uncharacterized protein</fullName>
    </submittedName>
</protein>
<dbReference type="RefSeq" id="WP_377732079.1">
    <property type="nucleotide sequence ID" value="NZ_JBHSRI010000002.1"/>
</dbReference>
<dbReference type="EMBL" id="JBHSRI010000002">
    <property type="protein sequence ID" value="MFC6038081.1"/>
    <property type="molecule type" value="Genomic_DNA"/>
</dbReference>